<name>A0A0B6ZY06_9EUPU</name>
<dbReference type="AlphaFoldDB" id="A0A0B6ZY06"/>
<proteinExistence type="predicted"/>
<reference evidence="1" key="1">
    <citation type="submission" date="2014-12" db="EMBL/GenBank/DDBJ databases">
        <title>Insight into the proteome of Arion vulgaris.</title>
        <authorList>
            <person name="Aradska J."/>
            <person name="Bulat T."/>
            <person name="Smidak R."/>
            <person name="Sarate P."/>
            <person name="Gangsoo J."/>
            <person name="Sialana F."/>
            <person name="Bilban M."/>
            <person name="Lubec G."/>
        </authorList>
    </citation>
    <scope>NUCLEOTIDE SEQUENCE</scope>
    <source>
        <tissue evidence="1">Skin</tissue>
    </source>
</reference>
<gene>
    <name evidence="1" type="primary">ORF83300</name>
</gene>
<dbReference type="EMBL" id="HACG01025780">
    <property type="protein sequence ID" value="CEK72645.1"/>
    <property type="molecule type" value="Transcribed_RNA"/>
</dbReference>
<accession>A0A0B6ZY06</accession>
<evidence type="ECO:0000313" key="1">
    <source>
        <dbReference type="EMBL" id="CEK72645.1"/>
    </source>
</evidence>
<organism evidence="1">
    <name type="scientific">Arion vulgaris</name>
    <dbReference type="NCBI Taxonomy" id="1028688"/>
    <lineage>
        <taxon>Eukaryota</taxon>
        <taxon>Metazoa</taxon>
        <taxon>Spiralia</taxon>
        <taxon>Lophotrochozoa</taxon>
        <taxon>Mollusca</taxon>
        <taxon>Gastropoda</taxon>
        <taxon>Heterobranchia</taxon>
        <taxon>Euthyneura</taxon>
        <taxon>Panpulmonata</taxon>
        <taxon>Eupulmonata</taxon>
        <taxon>Stylommatophora</taxon>
        <taxon>Helicina</taxon>
        <taxon>Arionoidea</taxon>
        <taxon>Arionidae</taxon>
        <taxon>Arion</taxon>
    </lineage>
</organism>
<protein>
    <submittedName>
        <fullName evidence="1">Uncharacterized protein</fullName>
    </submittedName>
</protein>
<sequence length="78" mass="9407">MREYTEPVREFIRVKEKEHTESMREREYRANKRDIDTYVCIHRTTLCVIQIPDGTHNFSAKLKMCVYCTPYICSVFIL</sequence>